<comment type="pathway">
    <text evidence="2 13">Amino-acid biosynthesis; L-lysine biosynthesis via DAP pathway; (S)-tetrahydrodipicolinate from L-aspartate: step 3/4.</text>
</comment>
<comment type="catalytic activity">
    <reaction evidence="12 13">
        <text>L-aspartate 4-semialdehyde + pyruvate = (2S,4S)-4-hydroxy-2,3,4,5-tetrahydrodipicolinate + H2O + H(+)</text>
        <dbReference type="Rhea" id="RHEA:34171"/>
        <dbReference type="ChEBI" id="CHEBI:15361"/>
        <dbReference type="ChEBI" id="CHEBI:15377"/>
        <dbReference type="ChEBI" id="CHEBI:15378"/>
        <dbReference type="ChEBI" id="CHEBI:67139"/>
        <dbReference type="ChEBI" id="CHEBI:537519"/>
        <dbReference type="EC" id="4.3.3.7"/>
    </reaction>
</comment>
<dbReference type="EC" id="4.3.3.7" evidence="4 13"/>
<dbReference type="Pfam" id="PF00701">
    <property type="entry name" value="DHDPS"/>
    <property type="match status" value="1"/>
</dbReference>
<keyword evidence="18" id="KW-1185">Reference proteome</keyword>
<keyword evidence="5 13" id="KW-0963">Cytoplasm</keyword>
<feature type="active site" description="Proton donor/acceptor" evidence="13 15">
    <location>
        <position position="133"/>
    </location>
</feature>
<evidence type="ECO:0000256" key="7">
    <source>
        <dbReference type="ARBA" id="ARBA00022915"/>
    </source>
</evidence>
<dbReference type="InterPro" id="IPR002220">
    <property type="entry name" value="DapA-like"/>
</dbReference>
<dbReference type="PANTHER" id="PTHR12128">
    <property type="entry name" value="DIHYDRODIPICOLINATE SYNTHASE"/>
    <property type="match status" value="1"/>
</dbReference>
<evidence type="ECO:0000256" key="1">
    <source>
        <dbReference type="ARBA" id="ARBA00003294"/>
    </source>
</evidence>
<dbReference type="InterPro" id="IPR013785">
    <property type="entry name" value="Aldolase_TIM"/>
</dbReference>
<dbReference type="GO" id="GO:0009089">
    <property type="term" value="P:lysine biosynthetic process via diaminopimelate"/>
    <property type="evidence" value="ECO:0007669"/>
    <property type="project" value="UniProtKB-UniRule"/>
</dbReference>
<organism evidence="17 18">
    <name type="scientific">Candidatus Tachikawaea gelatinosa</name>
    <dbReference type="NCBI Taxonomy" id="1410383"/>
    <lineage>
        <taxon>Bacteria</taxon>
        <taxon>Pseudomonadati</taxon>
        <taxon>Pseudomonadota</taxon>
        <taxon>Gammaproteobacteria</taxon>
        <taxon>Enterobacterales</taxon>
        <taxon>Enterobacteriaceae</taxon>
        <taxon>Candidatus Tachikawaea</taxon>
    </lineage>
</organism>
<dbReference type="NCBIfam" id="TIGR00674">
    <property type="entry name" value="dapA"/>
    <property type="match status" value="1"/>
</dbReference>
<comment type="caution">
    <text evidence="13">Was originally thought to be a dihydrodipicolinate synthase (DHDPS), catalyzing the condensation of (S)-aspartate-beta-semialdehyde [(S)-ASA] and pyruvate to dihydrodipicolinate (DHDP). However, it was shown in E.coli that the product of the enzymatic reaction is not dihydrodipicolinate but in fact (4S)-4-hydroxy-2,3,4,5-tetrahydro-(2S)-dipicolinic acid (HTPA), and that the consecutive dehydration reaction leading to DHDP is not spontaneous but catalyzed by DapB.</text>
</comment>
<dbReference type="KEGG" id="sbw:TGUWTKB_5960"/>
<evidence type="ECO:0000256" key="3">
    <source>
        <dbReference type="ARBA" id="ARBA00007592"/>
    </source>
</evidence>
<keyword evidence="7 13" id="KW-0220">Diaminopimelate biosynthesis</keyword>
<evidence type="ECO:0000256" key="9">
    <source>
        <dbReference type="ARBA" id="ARBA00023239"/>
    </source>
</evidence>
<dbReference type="PANTHER" id="PTHR12128:SF66">
    <property type="entry name" value="4-HYDROXY-2-OXOGLUTARATE ALDOLASE, MITOCHONDRIAL"/>
    <property type="match status" value="1"/>
</dbReference>
<dbReference type="SMART" id="SM01130">
    <property type="entry name" value="DHDPS"/>
    <property type="match status" value="1"/>
</dbReference>
<comment type="subunit">
    <text evidence="11 13">Homotetramer; dimer of dimers.</text>
</comment>
<evidence type="ECO:0000256" key="14">
    <source>
        <dbReference type="PIRNR" id="PIRNR001365"/>
    </source>
</evidence>
<dbReference type="PROSITE" id="PS00665">
    <property type="entry name" value="DHDPS_1"/>
    <property type="match status" value="1"/>
</dbReference>
<evidence type="ECO:0000256" key="16">
    <source>
        <dbReference type="PIRSR" id="PIRSR001365-2"/>
    </source>
</evidence>
<evidence type="ECO:0000256" key="13">
    <source>
        <dbReference type="HAMAP-Rule" id="MF_00418"/>
    </source>
</evidence>
<evidence type="ECO:0000256" key="11">
    <source>
        <dbReference type="ARBA" id="ARBA00044762"/>
    </source>
</evidence>
<keyword evidence="9 13" id="KW-0456">Lyase</keyword>
<feature type="active site" description="Schiff-base intermediate with substrate" evidence="13 15">
    <location>
        <position position="161"/>
    </location>
</feature>
<dbReference type="Proteomes" id="UP000031627">
    <property type="component" value="Chromosome"/>
</dbReference>
<evidence type="ECO:0000256" key="15">
    <source>
        <dbReference type="PIRSR" id="PIRSR001365-1"/>
    </source>
</evidence>
<dbReference type="RefSeq" id="WP_041063400.1">
    <property type="nucleotide sequence ID" value="NZ_AP014521.1"/>
</dbReference>
<evidence type="ECO:0000256" key="6">
    <source>
        <dbReference type="ARBA" id="ARBA00022605"/>
    </source>
</evidence>
<dbReference type="InterPro" id="IPR020625">
    <property type="entry name" value="Schiff_base-form_aldolases_AS"/>
</dbReference>
<dbReference type="PIRSF" id="PIRSF001365">
    <property type="entry name" value="DHDPS"/>
    <property type="match status" value="1"/>
</dbReference>
<evidence type="ECO:0000256" key="4">
    <source>
        <dbReference type="ARBA" id="ARBA00012086"/>
    </source>
</evidence>
<evidence type="ECO:0000256" key="5">
    <source>
        <dbReference type="ARBA" id="ARBA00022490"/>
    </source>
</evidence>
<dbReference type="STRING" id="1410383.TGUWTKB_5960"/>
<dbReference type="InterPro" id="IPR020624">
    <property type="entry name" value="Schiff_base-form_aldolases_CS"/>
</dbReference>
<evidence type="ECO:0000313" key="18">
    <source>
        <dbReference type="Proteomes" id="UP000031627"/>
    </source>
</evidence>
<evidence type="ECO:0000256" key="12">
    <source>
        <dbReference type="ARBA" id="ARBA00047836"/>
    </source>
</evidence>
<dbReference type="InterPro" id="IPR005263">
    <property type="entry name" value="DapA"/>
</dbReference>
<keyword evidence="6 13" id="KW-0028">Amino-acid biosynthesis</keyword>
<dbReference type="GO" id="GO:0008840">
    <property type="term" value="F:4-hydroxy-tetrahydrodipicolinate synthase activity"/>
    <property type="evidence" value="ECO:0007669"/>
    <property type="project" value="UniProtKB-UniRule"/>
</dbReference>
<dbReference type="AlphaFoldDB" id="A0A090ASH4"/>
<accession>A0A090ASH4</accession>
<comment type="subcellular location">
    <subcellularLocation>
        <location evidence="13">Cytoplasm</location>
    </subcellularLocation>
</comment>
<dbReference type="HOGENOM" id="CLU_049343_7_1_6"/>
<dbReference type="PRINTS" id="PR00146">
    <property type="entry name" value="DHPICSNTHASE"/>
</dbReference>
<feature type="binding site" evidence="13 16">
    <location>
        <position position="45"/>
    </location>
    <ligand>
        <name>pyruvate</name>
        <dbReference type="ChEBI" id="CHEBI:15361"/>
    </ligand>
</feature>
<dbReference type="Gene3D" id="3.20.20.70">
    <property type="entry name" value="Aldolase class I"/>
    <property type="match status" value="1"/>
</dbReference>
<dbReference type="GO" id="GO:0019877">
    <property type="term" value="P:diaminopimelate biosynthetic process"/>
    <property type="evidence" value="ECO:0007669"/>
    <property type="project" value="UniProtKB-UniRule"/>
</dbReference>
<dbReference type="SUPFAM" id="SSF51569">
    <property type="entry name" value="Aldolase"/>
    <property type="match status" value="1"/>
</dbReference>
<dbReference type="GO" id="GO:0005829">
    <property type="term" value="C:cytosol"/>
    <property type="evidence" value="ECO:0007669"/>
    <property type="project" value="TreeGrafter"/>
</dbReference>
<dbReference type="FunFam" id="3.20.20.70:FF:000046">
    <property type="entry name" value="4-hydroxy-tetrahydrodipicolinate synthase"/>
    <property type="match status" value="1"/>
</dbReference>
<dbReference type="PROSITE" id="PS00666">
    <property type="entry name" value="DHDPS_2"/>
    <property type="match status" value="1"/>
</dbReference>
<keyword evidence="10 13" id="KW-0704">Schiff base</keyword>
<feature type="site" description="Part of a proton relay during catalysis" evidence="13">
    <location>
        <position position="107"/>
    </location>
</feature>
<evidence type="ECO:0000256" key="8">
    <source>
        <dbReference type="ARBA" id="ARBA00023154"/>
    </source>
</evidence>
<evidence type="ECO:0000313" key="17">
    <source>
        <dbReference type="EMBL" id="BAP58820.1"/>
    </source>
</evidence>
<reference evidence="17 18" key="2">
    <citation type="journal article" date="2014" name="Curr. Biol.">
        <title>Symbiont-Supplemented Maternal Investment Underpinning Host's Ecological Adaptation.</title>
        <authorList>
            <person name="Kaiwa N."/>
            <person name="Hosokawa T."/>
            <person name="Nikoh N."/>
            <person name="Tanahashi M."/>
            <person name="Moriyama M."/>
            <person name="Meng X.Y."/>
            <person name="Maeda T."/>
            <person name="Yamaguchi K."/>
            <person name="Shigenobu S."/>
            <person name="Ito M."/>
            <person name="Fukatsu T."/>
        </authorList>
    </citation>
    <scope>NUCLEOTIDE SEQUENCE [LARGE SCALE GENOMIC DNA]</scope>
    <source>
        <strain evidence="17 18">UwTKB</strain>
    </source>
</reference>
<name>A0A090ASH4_9ENTR</name>
<protein>
    <recommendedName>
        <fullName evidence="4 13">4-hydroxy-tetrahydrodipicolinate synthase</fullName>
        <shortName evidence="13">HTPA synthase</shortName>
        <ecNumber evidence="4 13">4.3.3.7</ecNumber>
    </recommendedName>
</protein>
<dbReference type="OrthoDB" id="9782828at2"/>
<dbReference type="HAMAP" id="MF_00418">
    <property type="entry name" value="DapA"/>
    <property type="match status" value="1"/>
</dbReference>
<feature type="binding site" evidence="13 16">
    <location>
        <position position="203"/>
    </location>
    <ligand>
        <name>pyruvate</name>
        <dbReference type="ChEBI" id="CHEBI:15361"/>
    </ligand>
</feature>
<comment type="function">
    <text evidence="1 13">Catalyzes the condensation of (S)-aspartate-beta-semialdehyde [(S)-ASA] and pyruvate to 4-hydroxy-tetrahydrodipicolinate (HTPA).</text>
</comment>
<proteinExistence type="inferred from homology"/>
<evidence type="ECO:0000256" key="10">
    <source>
        <dbReference type="ARBA" id="ARBA00023270"/>
    </source>
</evidence>
<feature type="site" description="Part of a proton relay during catalysis" evidence="13">
    <location>
        <position position="44"/>
    </location>
</feature>
<reference evidence="18" key="1">
    <citation type="submission" date="2013-11" db="EMBL/GenBank/DDBJ databases">
        <title>Symbiont-containing voluminous jelly as an extraordinary maternal gift for overwintering insect nymphs.</title>
        <authorList>
            <person name="Kaiwa N."/>
            <person name="Hosokawa T."/>
            <person name="Nikoh N."/>
            <person name="Meng X.Y."/>
            <person name="Tanahashi M."/>
            <person name="Moriyama M."/>
            <person name="Maeda T."/>
            <person name="Yamaguchi K."/>
            <person name="Shigenobu S."/>
            <person name="Ito M."/>
            <person name="Fukatsu T."/>
        </authorList>
    </citation>
    <scope>NUCLEOTIDE SEQUENCE [LARGE SCALE GENOMIC DNA]</scope>
    <source>
        <strain evidence="18">UwTKB</strain>
    </source>
</reference>
<evidence type="ECO:0000256" key="2">
    <source>
        <dbReference type="ARBA" id="ARBA00005120"/>
    </source>
</evidence>
<comment type="similarity">
    <text evidence="3 13 14">Belongs to the DapA family.</text>
</comment>
<keyword evidence="8 13" id="KW-0457">Lysine biosynthesis</keyword>
<dbReference type="CDD" id="cd00950">
    <property type="entry name" value="DHDPS"/>
    <property type="match status" value="1"/>
</dbReference>
<dbReference type="EMBL" id="AP014521">
    <property type="protein sequence ID" value="BAP58820.1"/>
    <property type="molecule type" value="Genomic_DNA"/>
</dbReference>
<gene>
    <name evidence="13 17" type="primary">dapA</name>
    <name evidence="17" type="ORF">TGUWTKB_5960</name>
</gene>
<sequence>MFTGSIVALITPMDIKGNICKKSLKKIVNYHINSGTTAIVSVGTTGESSTLNHEEHHKIVKMTLDFSNGEIPIIAGTGANSTLEAISLTKSFEKSGISACLSVTPYYNRPTQQGLYEHFKAICDHTDLPQILYNVPSRTGCDLLPKTIARLSKINNIIGIKEATGDLSRVNEILELVDKDFYVISGDDKTSLDFMQLGGNGVISVTANIAAKELAKICFLAKTGKFLEARVLNKKLMSLHEILFCESNPIPIKWAAKEIGLIKHDTVRLPLTSLTEKNHLKVKKAIINANLMFHKNT</sequence>
<dbReference type="UniPathway" id="UPA00034">
    <property type="reaction ID" value="UER00017"/>
</dbReference>